<dbReference type="AlphaFoldDB" id="A0A7N0TWE4"/>
<comment type="similarity">
    <text evidence="1">Belongs to the ARG7 family.</text>
</comment>
<evidence type="ECO:0000313" key="3">
    <source>
        <dbReference type="EnsemblPlants" id="Kaladp0048s0013.1.v1.1.CDS.1"/>
    </source>
</evidence>
<protein>
    <recommendedName>
        <fullName evidence="5">SAUR family protein</fullName>
    </recommendedName>
</protein>
<accession>A0A7N0TWE4</accession>
<organism evidence="3 4">
    <name type="scientific">Kalanchoe fedtschenkoi</name>
    <name type="common">Lavender scallops</name>
    <name type="synonym">South American air plant</name>
    <dbReference type="NCBI Taxonomy" id="63787"/>
    <lineage>
        <taxon>Eukaryota</taxon>
        <taxon>Viridiplantae</taxon>
        <taxon>Streptophyta</taxon>
        <taxon>Embryophyta</taxon>
        <taxon>Tracheophyta</taxon>
        <taxon>Spermatophyta</taxon>
        <taxon>Magnoliopsida</taxon>
        <taxon>eudicotyledons</taxon>
        <taxon>Gunneridae</taxon>
        <taxon>Pentapetalae</taxon>
        <taxon>Saxifragales</taxon>
        <taxon>Crassulaceae</taxon>
        <taxon>Kalanchoe</taxon>
    </lineage>
</organism>
<proteinExistence type="inferred from homology"/>
<dbReference type="PANTHER" id="PTHR31374">
    <property type="entry name" value="AUXIN-INDUCED PROTEIN-LIKE-RELATED"/>
    <property type="match status" value="1"/>
</dbReference>
<feature type="region of interest" description="Disordered" evidence="2">
    <location>
        <begin position="39"/>
        <end position="64"/>
    </location>
</feature>
<dbReference type="Gramene" id="Kaladp0048s0013.1.v1.1">
    <property type="protein sequence ID" value="Kaladp0048s0013.1.v1.1.CDS.1"/>
    <property type="gene ID" value="Kaladp0048s0013.v1.1"/>
</dbReference>
<feature type="compositionally biased region" description="Low complexity" evidence="2">
    <location>
        <begin position="41"/>
        <end position="60"/>
    </location>
</feature>
<dbReference type="Pfam" id="PF02519">
    <property type="entry name" value="Auxin_inducible"/>
    <property type="match status" value="1"/>
</dbReference>
<sequence length="193" mass="21463">MDESLLSDSKMDSKKVNKIGEIIKLQRILKKCRKLADSFENNSSNSNSKSNSSSNNSSKGSNKRTKFLKRTLSFTDNSSIAGESRSGTVPKGYLAICVGKDMKKFIIPTEYLSHEAFKILLREAEEEFGFQQEGVLRLPCDECVFEDVLKSIQRKPCTKLKHQSRTGVANGNGSCSLESQLSQGPHAHIQPCR</sequence>
<dbReference type="GO" id="GO:0009733">
    <property type="term" value="P:response to auxin"/>
    <property type="evidence" value="ECO:0007669"/>
    <property type="project" value="InterPro"/>
</dbReference>
<dbReference type="InterPro" id="IPR003676">
    <property type="entry name" value="SAUR_fam"/>
</dbReference>
<evidence type="ECO:0000313" key="4">
    <source>
        <dbReference type="Proteomes" id="UP000594263"/>
    </source>
</evidence>
<evidence type="ECO:0000256" key="1">
    <source>
        <dbReference type="ARBA" id="ARBA00006974"/>
    </source>
</evidence>
<dbReference type="EnsemblPlants" id="Kaladp0048s0013.1.v1.1">
    <property type="protein sequence ID" value="Kaladp0048s0013.1.v1.1.CDS.1"/>
    <property type="gene ID" value="Kaladp0048s0013.v1.1"/>
</dbReference>
<dbReference type="Proteomes" id="UP000594263">
    <property type="component" value="Unplaced"/>
</dbReference>
<evidence type="ECO:0008006" key="5">
    <source>
        <dbReference type="Google" id="ProtNLM"/>
    </source>
</evidence>
<dbReference type="OMA" id="CYSSDCE"/>
<evidence type="ECO:0000256" key="2">
    <source>
        <dbReference type="SAM" id="MobiDB-lite"/>
    </source>
</evidence>
<name>A0A7N0TWE4_KALFE</name>
<reference evidence="3" key="1">
    <citation type="submission" date="2021-01" db="UniProtKB">
        <authorList>
            <consortium name="EnsemblPlants"/>
        </authorList>
    </citation>
    <scope>IDENTIFICATION</scope>
</reference>
<dbReference type="PANTHER" id="PTHR31374:SF7">
    <property type="entry name" value="SAUR-LIKE AUXIN-RESPONSIVE PROTEIN FAMILY"/>
    <property type="match status" value="1"/>
</dbReference>
<keyword evidence="4" id="KW-1185">Reference proteome</keyword>